<dbReference type="EMBL" id="CP020919">
    <property type="protein sequence ID" value="AWG25216.1"/>
    <property type="molecule type" value="Genomic_DNA"/>
</dbReference>
<dbReference type="KEGG" id="fki:FK004_15090"/>
<evidence type="ECO:0000256" key="6">
    <source>
        <dbReference type="RuleBase" id="RU365089"/>
    </source>
</evidence>
<evidence type="ECO:0000313" key="13">
    <source>
        <dbReference type="EMBL" id="AWG24711.1"/>
    </source>
</evidence>
<dbReference type="EMBL" id="CP020919">
    <property type="protein sequence ID" value="AWG25459.1"/>
    <property type="molecule type" value="Genomic_DNA"/>
</dbReference>
<dbReference type="KEGG" id="fki:FK004_11385"/>
<evidence type="ECO:0000313" key="12">
    <source>
        <dbReference type="EMBL" id="AWG24602.1"/>
    </source>
</evidence>
<dbReference type="KEGG" id="fki:FK004_10340"/>
<dbReference type="OrthoDB" id="1313916at2"/>
<dbReference type="EMBL" id="CP020919">
    <property type="protein sequence ID" value="AWG25671.1"/>
    <property type="molecule type" value="Genomic_DNA"/>
</dbReference>
<dbReference type="KEGG" id="fki:FK004_12550"/>
<dbReference type="KEGG" id="fki:FK004_08210"/>
<dbReference type="PANTHER" id="PTHR33217">
    <property type="entry name" value="TRANSPOSASE FOR INSERTION SEQUENCE ELEMENT IS1081"/>
    <property type="match status" value="1"/>
</dbReference>
<evidence type="ECO:0000313" key="17">
    <source>
        <dbReference type="EMBL" id="AWG25459.1"/>
    </source>
</evidence>
<dbReference type="EMBL" id="CP020919">
    <property type="protein sequence ID" value="AWG24968.1"/>
    <property type="molecule type" value="Genomic_DNA"/>
</dbReference>
<comment type="function">
    <text evidence="1 6">Required for the transposition of the insertion element.</text>
</comment>
<evidence type="ECO:0000256" key="5">
    <source>
        <dbReference type="ARBA" id="ARBA00023172"/>
    </source>
</evidence>
<dbReference type="EMBL" id="CP020919">
    <property type="protein sequence ID" value="AWG26507.1"/>
    <property type="molecule type" value="Genomic_DNA"/>
</dbReference>
<dbReference type="KEGG" id="fki:FK004_03750"/>
<dbReference type="EMBL" id="CP020919">
    <property type="protein sequence ID" value="AWG26253.1"/>
    <property type="molecule type" value="Genomic_DNA"/>
</dbReference>
<dbReference type="EMBL" id="CP020919">
    <property type="protein sequence ID" value="AWG27123.1"/>
    <property type="molecule type" value="Genomic_DNA"/>
</dbReference>
<evidence type="ECO:0000313" key="15">
    <source>
        <dbReference type="EMBL" id="AWG24968.1"/>
    </source>
</evidence>
<dbReference type="EMBL" id="CP020919">
    <property type="protein sequence ID" value="AWG25992.1"/>
    <property type="molecule type" value="Genomic_DNA"/>
</dbReference>
<evidence type="ECO:0000256" key="4">
    <source>
        <dbReference type="ARBA" id="ARBA00023125"/>
    </source>
</evidence>
<keyword evidence="6" id="KW-0814">Transposable element</keyword>
<dbReference type="KEGG" id="fki:FK004_02295"/>
<dbReference type="EMBL" id="CP020919">
    <property type="protein sequence ID" value="AWG26852.1"/>
    <property type="molecule type" value="Genomic_DNA"/>
</dbReference>
<evidence type="ECO:0000313" key="10">
    <source>
        <dbReference type="EMBL" id="AWG24134.1"/>
    </source>
</evidence>
<dbReference type="EMBL" id="CP020919">
    <property type="protein sequence ID" value="AWG25523.1"/>
    <property type="molecule type" value="Genomic_DNA"/>
</dbReference>
<evidence type="ECO:0000313" key="29">
    <source>
        <dbReference type="EMBL" id="AWG26507.1"/>
    </source>
</evidence>
<evidence type="ECO:0000313" key="7">
    <source>
        <dbReference type="EMBL" id="AWG23754.1"/>
    </source>
</evidence>
<dbReference type="EMBL" id="CP020919">
    <property type="protein sequence ID" value="AWG25600.1"/>
    <property type="molecule type" value="Genomic_DNA"/>
</dbReference>
<evidence type="ECO:0000256" key="1">
    <source>
        <dbReference type="ARBA" id="ARBA00002190"/>
    </source>
</evidence>
<dbReference type="AlphaFoldDB" id="A0A2S1LRB4"/>
<dbReference type="EMBL" id="CP020919">
    <property type="protein sequence ID" value="AWG23754.1"/>
    <property type="molecule type" value="Genomic_DNA"/>
</dbReference>
<dbReference type="KEGG" id="fki:FK004_15390"/>
<evidence type="ECO:0000313" key="22">
    <source>
        <dbReference type="EMBL" id="AWG25705.1"/>
    </source>
</evidence>
<evidence type="ECO:0000313" key="28">
    <source>
        <dbReference type="EMBL" id="AWG26454.1"/>
    </source>
</evidence>
<dbReference type="KEGG" id="fki:FK004_09650"/>
<evidence type="ECO:0000313" key="25">
    <source>
        <dbReference type="EMBL" id="AWG25992.1"/>
    </source>
</evidence>
<dbReference type="PROSITE" id="PS01007">
    <property type="entry name" value="TRANSPOSASE_MUTATOR"/>
    <property type="match status" value="1"/>
</dbReference>
<dbReference type="GO" id="GO:0003677">
    <property type="term" value="F:DNA binding"/>
    <property type="evidence" value="ECO:0007669"/>
    <property type="project" value="UniProtKB-UniRule"/>
</dbReference>
<protein>
    <recommendedName>
        <fullName evidence="6">Mutator family transposase</fullName>
    </recommendedName>
</protein>
<sequence length="403" mass="46302">MIEDGKLPKDFAKQFKNKEDFHTFFQDLYKQGIEQLLQGELDAHLGYEKHNIDGYNTGNSRNGSFSKNIKSETLGNMVLAIPRDRNGEFEPQVIGKGQSMSEKIEDAILGMYSRGMTRSDIVEQVKEVYGISVSESTISTISDRILADVDLWTKRALEPQYLIVWMDAVHMKVRTDGKYENHAIYIVIGLKTDGKKEVLGMWLNKEESASFWMTVLSDIKSRGVKDILIACTDNLTGFTKAIRGVFPNTESQLCIVHQIRNSLKFVVVKDRKAFCSAMKEVYTAINQEEAVLALAEFKKNWEAKYKYAVCSWEKNWENLMPFLAYPAEIRKIMYTTNTIENLNRGIRKYTKTKVQFPDEKSVKKSVYLAIQNCEKSWINAIPSWGLIMNQFLVIFGERCNIKH</sequence>
<dbReference type="GO" id="GO:0004803">
    <property type="term" value="F:transposase activity"/>
    <property type="evidence" value="ECO:0007669"/>
    <property type="project" value="UniProtKB-UniRule"/>
</dbReference>
<dbReference type="EMBL" id="CP020919">
    <property type="protein sequence ID" value="AWG26581.1"/>
    <property type="molecule type" value="Genomic_DNA"/>
</dbReference>
<dbReference type="KEGG" id="fki:FK004_15785"/>
<dbReference type="GO" id="GO:0006313">
    <property type="term" value="P:DNA transposition"/>
    <property type="evidence" value="ECO:0007669"/>
    <property type="project" value="UniProtKB-UniRule"/>
</dbReference>
<dbReference type="KEGG" id="fki:FK004_01090"/>
<dbReference type="EMBL" id="CP020919">
    <property type="protein sequence ID" value="AWG25861.1"/>
    <property type="molecule type" value="Genomic_DNA"/>
</dbReference>
<dbReference type="KEGG" id="fki:FK004_11835"/>
<dbReference type="EMBL" id="CP020919">
    <property type="protein sequence ID" value="AWG25481.1"/>
    <property type="molecule type" value="Genomic_DNA"/>
</dbReference>
<evidence type="ECO:0000313" key="33">
    <source>
        <dbReference type="EMBL" id="AWG27078.1"/>
    </source>
</evidence>
<dbReference type="EMBL" id="CP020919">
    <property type="protein sequence ID" value="AWG26228.1"/>
    <property type="molecule type" value="Genomic_DNA"/>
</dbReference>
<evidence type="ECO:0000313" key="18">
    <source>
        <dbReference type="EMBL" id="AWG25481.1"/>
    </source>
</evidence>
<evidence type="ECO:0000313" key="35">
    <source>
        <dbReference type="Proteomes" id="UP000244677"/>
    </source>
</evidence>
<dbReference type="KEGG" id="fki:FK004_13950"/>
<dbReference type="EMBL" id="CP020919">
    <property type="protein sequence ID" value="AWG25781.1"/>
    <property type="molecule type" value="Genomic_DNA"/>
</dbReference>
<evidence type="ECO:0000256" key="3">
    <source>
        <dbReference type="ARBA" id="ARBA00022578"/>
    </source>
</evidence>
<keyword evidence="35" id="KW-1185">Reference proteome</keyword>
<dbReference type="EMBL" id="CP020919">
    <property type="protein sequence ID" value="AWG24035.1"/>
    <property type="molecule type" value="Genomic_DNA"/>
</dbReference>
<dbReference type="KEGG" id="fki:FK004_10995"/>
<keyword evidence="5 6" id="KW-0233">DNA recombination</keyword>
<dbReference type="InterPro" id="IPR001207">
    <property type="entry name" value="Transposase_mutator"/>
</dbReference>
<dbReference type="Pfam" id="PF00872">
    <property type="entry name" value="Transposase_mut"/>
    <property type="match status" value="1"/>
</dbReference>
<evidence type="ECO:0000256" key="2">
    <source>
        <dbReference type="ARBA" id="ARBA00010961"/>
    </source>
</evidence>
<gene>
    <name evidence="7" type="ORF">FK004_00185</name>
    <name evidence="8" type="ORF">FK004_01090</name>
    <name evidence="9" type="ORF">FK004_01770</name>
    <name evidence="10" type="ORF">FK004_02295</name>
    <name evidence="11" type="ORF">FK004_03750</name>
    <name evidence="12" type="ORF">FK004_04840</name>
    <name evidence="13" type="ORF">FK004_05425</name>
    <name evidence="14" type="ORF">FK004_05575</name>
    <name evidence="15" type="ORF">FK004_06860</name>
    <name evidence="16" type="ORF">FK004_08210</name>
    <name evidence="17" type="ORF">FK004_09535</name>
    <name evidence="18" type="ORF">FK004_09650</name>
    <name evidence="19" type="ORF">FK004_09880</name>
    <name evidence="20" type="ORF">FK004_10340</name>
    <name evidence="21" type="ORF">FK004_10820</name>
    <name evidence="22" type="ORF">FK004_10995</name>
    <name evidence="23" type="ORF">FK004_11385</name>
    <name evidence="24" type="ORF">FK004_11835</name>
    <name evidence="25" type="ORF">FK004_12550</name>
    <name evidence="26" type="ORF">FK004_13815</name>
    <name evidence="27" type="ORF">FK004_13950</name>
    <name evidence="28" type="ORF">FK004_15090</name>
    <name evidence="29" type="ORF">FK004_15390</name>
    <name evidence="30" type="ORF">FK004_15785</name>
    <name evidence="31" type="ORF">FK004_16380</name>
    <name evidence="32" type="ORF">FK004_17265</name>
    <name evidence="33" type="ORF">FK004_18560</name>
    <name evidence="34" type="ORF">FK004_18815</name>
</gene>
<dbReference type="KEGG" id="fki:FK004_09535"/>
<comment type="similarity">
    <text evidence="2 6">Belongs to the transposase mutator family.</text>
</comment>
<dbReference type="EMBL" id="CP020919">
    <property type="protein sequence ID" value="AWG24711.1"/>
    <property type="molecule type" value="Genomic_DNA"/>
</dbReference>
<evidence type="ECO:0000313" key="19">
    <source>
        <dbReference type="EMBL" id="AWG25523.1"/>
    </source>
</evidence>
<dbReference type="EMBL" id="CP020919">
    <property type="protein sequence ID" value="AWG25705.1"/>
    <property type="molecule type" value="Genomic_DNA"/>
</dbReference>
<evidence type="ECO:0000313" key="30">
    <source>
        <dbReference type="EMBL" id="AWG26581.1"/>
    </source>
</evidence>
<dbReference type="KEGG" id="fki:FK004_17265"/>
<dbReference type="KEGG" id="fki:FK004_09880"/>
<dbReference type="EMBL" id="CP020919">
    <property type="protein sequence ID" value="AWG24408.1"/>
    <property type="molecule type" value="Genomic_DNA"/>
</dbReference>
<evidence type="ECO:0000313" key="23">
    <source>
        <dbReference type="EMBL" id="AWG25781.1"/>
    </source>
</evidence>
<dbReference type="EMBL" id="CP020919">
    <property type="protein sequence ID" value="AWG24602.1"/>
    <property type="molecule type" value="Genomic_DNA"/>
</dbReference>
<evidence type="ECO:0000313" key="26">
    <source>
        <dbReference type="EMBL" id="AWG26228.1"/>
    </source>
</evidence>
<dbReference type="EMBL" id="CP020919">
    <property type="protein sequence ID" value="AWG26690.1"/>
    <property type="molecule type" value="Genomic_DNA"/>
</dbReference>
<dbReference type="RefSeq" id="WP_108735429.1">
    <property type="nucleotide sequence ID" value="NZ_CP020919.1"/>
</dbReference>
<dbReference type="KEGG" id="fki:FK004_01770"/>
<dbReference type="KEGG" id="fki:FK004_05575"/>
<evidence type="ECO:0000313" key="32">
    <source>
        <dbReference type="EMBL" id="AWG26852.1"/>
    </source>
</evidence>
<dbReference type="Proteomes" id="UP000244677">
    <property type="component" value="Chromosome"/>
</dbReference>
<dbReference type="EMBL" id="CP020919">
    <property type="protein sequence ID" value="AWG27078.1"/>
    <property type="molecule type" value="Genomic_DNA"/>
</dbReference>
<dbReference type="EMBL" id="CP020919">
    <property type="protein sequence ID" value="AWG24733.1"/>
    <property type="molecule type" value="Genomic_DNA"/>
</dbReference>
<dbReference type="KEGG" id="fki:FK004_05425"/>
<dbReference type="KEGG" id="fki:FK004_10820"/>
<evidence type="ECO:0000313" key="14">
    <source>
        <dbReference type="EMBL" id="AWG24733.1"/>
    </source>
</evidence>
<evidence type="ECO:0000313" key="21">
    <source>
        <dbReference type="EMBL" id="AWG25671.1"/>
    </source>
</evidence>
<name>A0A2S1LRB4_9FLAO</name>
<dbReference type="KEGG" id="fki:FK004_06860"/>
<dbReference type="EMBL" id="CP020919">
    <property type="protein sequence ID" value="AWG26454.1"/>
    <property type="molecule type" value="Genomic_DNA"/>
</dbReference>
<evidence type="ECO:0000313" key="31">
    <source>
        <dbReference type="EMBL" id="AWG26690.1"/>
    </source>
</evidence>
<dbReference type="EMBL" id="CP020919">
    <property type="protein sequence ID" value="AWG24134.1"/>
    <property type="molecule type" value="Genomic_DNA"/>
</dbReference>
<reference evidence="26 35" key="1">
    <citation type="submission" date="2017-04" db="EMBL/GenBank/DDBJ databases">
        <title>Complete genome sequence of Flavobacterium kingsejong AJ004.</title>
        <authorList>
            <person name="Lee P.C."/>
        </authorList>
    </citation>
    <scope>NUCLEOTIDE SEQUENCE [LARGE SCALE GENOMIC DNA]</scope>
    <source>
        <strain evidence="26 35">AJ004</strain>
    </source>
</reference>
<dbReference type="KEGG" id="fki:FK004_18560"/>
<dbReference type="KEGG" id="fki:FK004_04840"/>
<proteinExistence type="inferred from homology"/>
<evidence type="ECO:0000313" key="24">
    <source>
        <dbReference type="EMBL" id="AWG25861.1"/>
    </source>
</evidence>
<dbReference type="EMBL" id="CP020919">
    <property type="protein sequence ID" value="AWG23914.1"/>
    <property type="molecule type" value="Genomic_DNA"/>
</dbReference>
<dbReference type="KEGG" id="fki:FK004_00185"/>
<keyword evidence="3 6" id="KW-0815">Transposition</keyword>
<dbReference type="NCBIfam" id="NF033543">
    <property type="entry name" value="transpos_IS256"/>
    <property type="match status" value="1"/>
</dbReference>
<organism evidence="26 35">
    <name type="scientific">Flavobacterium kingsejongi</name>
    <dbReference type="NCBI Taxonomy" id="1678728"/>
    <lineage>
        <taxon>Bacteria</taxon>
        <taxon>Pseudomonadati</taxon>
        <taxon>Bacteroidota</taxon>
        <taxon>Flavobacteriia</taxon>
        <taxon>Flavobacteriales</taxon>
        <taxon>Flavobacteriaceae</taxon>
        <taxon>Flavobacterium</taxon>
    </lineage>
</organism>
<evidence type="ECO:0000313" key="8">
    <source>
        <dbReference type="EMBL" id="AWG23914.1"/>
    </source>
</evidence>
<evidence type="ECO:0000313" key="27">
    <source>
        <dbReference type="EMBL" id="AWG26253.1"/>
    </source>
</evidence>
<dbReference type="KEGG" id="fki:FK004_18815"/>
<evidence type="ECO:0000313" key="11">
    <source>
        <dbReference type="EMBL" id="AWG24408.1"/>
    </source>
</evidence>
<evidence type="ECO:0000313" key="16">
    <source>
        <dbReference type="EMBL" id="AWG25216.1"/>
    </source>
</evidence>
<dbReference type="KEGG" id="fki:FK004_13815"/>
<accession>A0A2S1LRB4</accession>
<dbReference type="KEGG" id="fki:FK004_16380"/>
<evidence type="ECO:0000313" key="20">
    <source>
        <dbReference type="EMBL" id="AWG25600.1"/>
    </source>
</evidence>
<dbReference type="PANTHER" id="PTHR33217:SF5">
    <property type="entry name" value="MUTATOR FAMILY TRANSPOSASE"/>
    <property type="match status" value="1"/>
</dbReference>
<keyword evidence="4 6" id="KW-0238">DNA-binding</keyword>
<evidence type="ECO:0000313" key="9">
    <source>
        <dbReference type="EMBL" id="AWG24035.1"/>
    </source>
</evidence>
<evidence type="ECO:0000313" key="34">
    <source>
        <dbReference type="EMBL" id="AWG27123.1"/>
    </source>
</evidence>